<dbReference type="PANTHER" id="PTHR40266">
    <property type="entry name" value="TOXIN HIGB-1"/>
    <property type="match status" value="1"/>
</dbReference>
<dbReference type="AlphaFoldDB" id="A0A511AGM2"/>
<reference evidence="1 2" key="1">
    <citation type="submission" date="2019-07" db="EMBL/GenBank/DDBJ databases">
        <title>Whole genome shotgun sequence of Microbacterium aerolatum NBRC 103071.</title>
        <authorList>
            <person name="Hosoyama A."/>
            <person name="Uohara A."/>
            <person name="Ohji S."/>
            <person name="Ichikawa N."/>
        </authorList>
    </citation>
    <scope>NUCLEOTIDE SEQUENCE [LARGE SCALE GENOMIC DNA]</scope>
    <source>
        <strain evidence="1 2">NBRC 103071</strain>
    </source>
</reference>
<organism evidence="1 2">
    <name type="scientific">Microbacterium aerolatum</name>
    <dbReference type="NCBI Taxonomy" id="153731"/>
    <lineage>
        <taxon>Bacteria</taxon>
        <taxon>Bacillati</taxon>
        <taxon>Actinomycetota</taxon>
        <taxon>Actinomycetes</taxon>
        <taxon>Micrococcales</taxon>
        <taxon>Microbacteriaceae</taxon>
        <taxon>Microbacterium</taxon>
    </lineage>
</organism>
<gene>
    <name evidence="1" type="ORF">MAE01_24650</name>
</gene>
<keyword evidence="2" id="KW-1185">Reference proteome</keyword>
<name>A0A511AGM2_9MICO</name>
<dbReference type="PANTHER" id="PTHR40266:SF2">
    <property type="entry name" value="TOXIN HIGB-1"/>
    <property type="match status" value="1"/>
</dbReference>
<accession>A0A511AGM2</accession>
<evidence type="ECO:0000313" key="1">
    <source>
        <dbReference type="EMBL" id="GEK87289.1"/>
    </source>
</evidence>
<dbReference type="RefSeq" id="WP_147039873.1">
    <property type="nucleotide sequence ID" value="NZ_BJUW01000012.1"/>
</dbReference>
<comment type="caution">
    <text evidence="1">The sequence shown here is derived from an EMBL/GenBank/DDBJ whole genome shotgun (WGS) entry which is preliminary data.</text>
</comment>
<dbReference type="Gene3D" id="3.30.2310.20">
    <property type="entry name" value="RelE-like"/>
    <property type="match status" value="1"/>
</dbReference>
<dbReference type="Pfam" id="PF05015">
    <property type="entry name" value="HigB-like_toxin"/>
    <property type="match status" value="1"/>
</dbReference>
<protein>
    <submittedName>
        <fullName evidence="1">Plasmid maintenance system killer protein</fullName>
    </submittedName>
</protein>
<evidence type="ECO:0000313" key="2">
    <source>
        <dbReference type="Proteomes" id="UP000321225"/>
    </source>
</evidence>
<dbReference type="InterPro" id="IPR035093">
    <property type="entry name" value="RelE/ParE_toxin_dom_sf"/>
</dbReference>
<dbReference type="Proteomes" id="UP000321225">
    <property type="component" value="Unassembled WGS sequence"/>
</dbReference>
<dbReference type="OrthoDB" id="9801102at2"/>
<proteinExistence type="predicted"/>
<sequence>MIRSFADRDTEHVWRREPAKRFDPRIHKTANRKLHLLDAAPTLDALRVPPGNRLEALKGDRAGQHSIRINDQWRICFHWTDAGPEDVEIVDYH</sequence>
<dbReference type="SUPFAM" id="SSF143011">
    <property type="entry name" value="RelE-like"/>
    <property type="match status" value="1"/>
</dbReference>
<dbReference type="InterPro" id="IPR007711">
    <property type="entry name" value="HigB-1"/>
</dbReference>
<dbReference type="EMBL" id="BJUW01000012">
    <property type="protein sequence ID" value="GEK87289.1"/>
    <property type="molecule type" value="Genomic_DNA"/>
</dbReference>